<name>A0A843AM16_METAZ</name>
<accession>A0A843AM16</accession>
<dbReference type="EMBL" id="JADIIN010000022">
    <property type="protein sequence ID" value="MBF4468369.1"/>
    <property type="molecule type" value="Genomic_DNA"/>
</dbReference>
<evidence type="ECO:0000313" key="2">
    <source>
        <dbReference type="Proteomes" id="UP000658733"/>
    </source>
</evidence>
<evidence type="ECO:0000313" key="1">
    <source>
        <dbReference type="EMBL" id="MBF4468369.1"/>
    </source>
</evidence>
<reference evidence="1" key="1">
    <citation type="submission" date="2020-10" db="EMBL/GenBank/DDBJ databases">
        <title>Dehalococcoides mccartyi of a TCE/Cr reducing biochatode.</title>
        <authorList>
            <person name="Matturro B."/>
        </authorList>
    </citation>
    <scope>NUCLEOTIDE SEQUENCE</scope>
    <source>
        <strain evidence="1">Bin4</strain>
    </source>
</reference>
<comment type="caution">
    <text evidence="1">The sequence shown here is derived from an EMBL/GenBank/DDBJ whole genome shotgun (WGS) entry which is preliminary data.</text>
</comment>
<protein>
    <recommendedName>
        <fullName evidence="3">Adhesin-like protein</fullName>
    </recommendedName>
</protein>
<dbReference type="Proteomes" id="UP000658733">
    <property type="component" value="Unassembled WGS sequence"/>
</dbReference>
<proteinExistence type="predicted"/>
<sequence length="578" mass="65785">MRIFHKAVEIRVLVALLLFILTLIISLGIVSATENLTYSNGNDKDIVKENSNVDNSNISIKTSTKPSKVSQSSVIAASKKLKAHVDKNKRLPDTVIINKYKFSMPEFFYLMSKTISYKNSKIKSNVAVKYNIKNPSKASGTWVKGKIYSYYYSIYANKIIKNIDKYNKAPDYLVTAGGNKLQYQSNIYLFASVLSKTKTKLPYYVNINIKSANPINKYLPYYDRNKVSSKILGKNKLGHVELVGPYGNIDSKIKIAYIIRIYPSENNFQTALYESLANSNLKYAYYVYKITLANNSNQDFEKMNTQLLAQEYIVPNIKLNKYNLVIDIHSNRGINVNGSDKTNFMFAPKNSTSSKIIANKIIKNITGFSYYYPEFQTNSSYYPEQLIKSGIKTIVYETSFNESNTTLSYIQNLITEVDKLALDKEMDVVESKLQKTWSLSKAKLGVGDLKNINKYEYLSIYKHIKAFEGKTITLYVNGGKTSQYKILNNLGLSDKNKIKLKAYLDNYPKIFSELKTMAAAGKDNTTAYKNNYKKLEAHYNQSYKLAKKAGASNVALNAIKNKWLSMCNLLYDLKNFLN</sequence>
<organism evidence="1 2">
    <name type="scientific">Methanobrevibacter arboriphilus</name>
    <dbReference type="NCBI Taxonomy" id="39441"/>
    <lineage>
        <taxon>Archaea</taxon>
        <taxon>Methanobacteriati</taxon>
        <taxon>Methanobacteriota</taxon>
        <taxon>Methanomada group</taxon>
        <taxon>Methanobacteria</taxon>
        <taxon>Methanobacteriales</taxon>
        <taxon>Methanobacteriaceae</taxon>
        <taxon>Methanobrevibacter</taxon>
    </lineage>
</organism>
<dbReference type="AlphaFoldDB" id="A0A843AM16"/>
<dbReference type="RefSeq" id="WP_278522147.1">
    <property type="nucleotide sequence ID" value="NZ_JADIIN010000022.1"/>
</dbReference>
<evidence type="ECO:0008006" key="3">
    <source>
        <dbReference type="Google" id="ProtNLM"/>
    </source>
</evidence>
<gene>
    <name evidence="1" type="ORF">ISP01_03090</name>
</gene>